<name>A0AA36JHD4_9DINO</name>
<protein>
    <submittedName>
        <fullName evidence="4">Uncharacterized protein</fullName>
    </submittedName>
</protein>
<sequence>MAKEKDGTGRGQGVSAVADLLELLQALGSFERLAALAVALLASLPWCPGLEWLLYLVLGLGLLQLLASQEAACQQLEARRRRLEQDADDVQQECSKLYDELQETDCGLIRAMRQRWRILSMQKGSEAPEPTEARTVQDLKRTAQVLMLCFQWSSARDPWPESAPGCKTPVRRHSSTGTSPQQAAMSIFETLLSEADRRESDSS</sequence>
<dbReference type="AlphaFoldDB" id="A0AA36JHD4"/>
<evidence type="ECO:0000313" key="5">
    <source>
        <dbReference type="Proteomes" id="UP001178507"/>
    </source>
</evidence>
<feature type="transmembrane region" description="Helical" evidence="3">
    <location>
        <begin position="30"/>
        <end position="46"/>
    </location>
</feature>
<evidence type="ECO:0000256" key="2">
    <source>
        <dbReference type="SAM" id="MobiDB-lite"/>
    </source>
</evidence>
<organism evidence="4 5">
    <name type="scientific">Effrenium voratum</name>
    <dbReference type="NCBI Taxonomy" id="2562239"/>
    <lineage>
        <taxon>Eukaryota</taxon>
        <taxon>Sar</taxon>
        <taxon>Alveolata</taxon>
        <taxon>Dinophyceae</taxon>
        <taxon>Suessiales</taxon>
        <taxon>Symbiodiniaceae</taxon>
        <taxon>Effrenium</taxon>
    </lineage>
</organism>
<keyword evidence="5" id="KW-1185">Reference proteome</keyword>
<feature type="region of interest" description="Disordered" evidence="2">
    <location>
        <begin position="160"/>
        <end position="185"/>
    </location>
</feature>
<dbReference type="EMBL" id="CAUJNA010003567">
    <property type="protein sequence ID" value="CAJ1405028.1"/>
    <property type="molecule type" value="Genomic_DNA"/>
</dbReference>
<proteinExistence type="predicted"/>
<accession>A0AA36JHD4</accession>
<evidence type="ECO:0000256" key="3">
    <source>
        <dbReference type="SAM" id="Phobius"/>
    </source>
</evidence>
<reference evidence="4" key="1">
    <citation type="submission" date="2023-08" db="EMBL/GenBank/DDBJ databases">
        <authorList>
            <person name="Chen Y."/>
            <person name="Shah S."/>
            <person name="Dougan E. K."/>
            <person name="Thang M."/>
            <person name="Chan C."/>
        </authorList>
    </citation>
    <scope>NUCLEOTIDE SEQUENCE</scope>
</reference>
<keyword evidence="1" id="KW-0175">Coiled coil</keyword>
<keyword evidence="3" id="KW-0812">Transmembrane</keyword>
<dbReference type="Proteomes" id="UP001178507">
    <property type="component" value="Unassembled WGS sequence"/>
</dbReference>
<evidence type="ECO:0000256" key="1">
    <source>
        <dbReference type="SAM" id="Coils"/>
    </source>
</evidence>
<evidence type="ECO:0000313" key="4">
    <source>
        <dbReference type="EMBL" id="CAJ1405028.1"/>
    </source>
</evidence>
<gene>
    <name evidence="4" type="ORF">EVOR1521_LOCUS27357</name>
</gene>
<comment type="caution">
    <text evidence="4">The sequence shown here is derived from an EMBL/GenBank/DDBJ whole genome shotgun (WGS) entry which is preliminary data.</text>
</comment>
<keyword evidence="3" id="KW-1133">Transmembrane helix</keyword>
<feature type="coiled-coil region" evidence="1">
    <location>
        <begin position="66"/>
        <end position="100"/>
    </location>
</feature>
<keyword evidence="3" id="KW-0472">Membrane</keyword>
<feature type="compositionally biased region" description="Polar residues" evidence="2">
    <location>
        <begin position="175"/>
        <end position="184"/>
    </location>
</feature>